<proteinExistence type="predicted"/>
<dbReference type="Proteomes" id="UP000095558">
    <property type="component" value="Unassembled WGS sequence"/>
</dbReference>
<evidence type="ECO:0000256" key="1">
    <source>
        <dbReference type="SAM" id="Phobius"/>
    </source>
</evidence>
<evidence type="ECO:0000313" key="3">
    <source>
        <dbReference type="Proteomes" id="UP000095558"/>
    </source>
</evidence>
<keyword evidence="1" id="KW-0812">Transmembrane</keyword>
<dbReference type="EMBL" id="CYZV01000012">
    <property type="protein sequence ID" value="CUO05601.1"/>
    <property type="molecule type" value="Genomic_DNA"/>
</dbReference>
<dbReference type="AlphaFoldDB" id="A0A174BWQ1"/>
<accession>A0A174BWQ1</accession>
<evidence type="ECO:0008006" key="4">
    <source>
        <dbReference type="Google" id="ProtNLM"/>
    </source>
</evidence>
<evidence type="ECO:0000313" key="2">
    <source>
        <dbReference type="EMBL" id="CUO05601.1"/>
    </source>
</evidence>
<feature type="transmembrane region" description="Helical" evidence="1">
    <location>
        <begin position="6"/>
        <end position="29"/>
    </location>
</feature>
<dbReference type="RefSeq" id="WP_055276019.1">
    <property type="nucleotide sequence ID" value="NZ_CYZV01000012.1"/>
</dbReference>
<name>A0A174BWQ1_9CLOT</name>
<keyword evidence="1" id="KW-0472">Membrane</keyword>
<keyword evidence="1" id="KW-1133">Transmembrane helix</keyword>
<dbReference type="OrthoDB" id="1934647at2"/>
<protein>
    <recommendedName>
        <fullName evidence="4">DUF5673 domain-containing protein</fullName>
    </recommendedName>
</protein>
<sequence length="177" mass="20198">MSNIWMTIFLIIFTIVPVYYLTVVYSIYYKKIFKNKNNLKFSFKTTSITTYLPSIIFAIISIIFAIYSIANNISPYYLIALVAVNIVVFACIHLSCTTFGIYNDCVVVKNNYAELNEIQSVVLEKSKKGKENLYELKVTTKFDLLICTVVSDDAKSLLRQIKSNLPKNIKIKESAAK</sequence>
<gene>
    <name evidence="2" type="ORF">ERS852470_01328</name>
</gene>
<organism evidence="2 3">
    <name type="scientific">Clostridium disporicum</name>
    <dbReference type="NCBI Taxonomy" id="84024"/>
    <lineage>
        <taxon>Bacteria</taxon>
        <taxon>Bacillati</taxon>
        <taxon>Bacillota</taxon>
        <taxon>Clostridia</taxon>
        <taxon>Eubacteriales</taxon>
        <taxon>Clostridiaceae</taxon>
        <taxon>Clostridium</taxon>
    </lineage>
</organism>
<feature type="transmembrane region" description="Helical" evidence="1">
    <location>
        <begin position="76"/>
        <end position="102"/>
    </location>
</feature>
<reference evidence="2 3" key="1">
    <citation type="submission" date="2015-09" db="EMBL/GenBank/DDBJ databases">
        <authorList>
            <consortium name="Pathogen Informatics"/>
        </authorList>
    </citation>
    <scope>NUCLEOTIDE SEQUENCE [LARGE SCALE GENOMIC DNA]</scope>
    <source>
        <strain evidence="2 3">2789STDY5834855</strain>
    </source>
</reference>
<feature type="transmembrane region" description="Helical" evidence="1">
    <location>
        <begin position="50"/>
        <end position="70"/>
    </location>
</feature>